<dbReference type="InterPro" id="IPR045743">
    <property type="entry name" value="DUF6089"/>
</dbReference>
<feature type="domain" description="DUF6089" evidence="2">
    <location>
        <begin position="8"/>
        <end position="237"/>
    </location>
</feature>
<dbReference type="AlphaFoldDB" id="E4RV84"/>
<gene>
    <name evidence="3" type="ordered locus">Lbys_3161</name>
</gene>
<keyword evidence="1" id="KW-0732">Signal</keyword>
<dbReference type="Gene3D" id="2.40.160.20">
    <property type="match status" value="1"/>
</dbReference>
<reference evidence="3 4" key="2">
    <citation type="journal article" date="2011" name="Stand. Genomic Sci.">
        <title>Complete genome sequence of Leadbetterella byssophila type strain (4M15).</title>
        <authorList>
            <person name="Abt B."/>
            <person name="Teshima H."/>
            <person name="Lucas S."/>
            <person name="Lapidus A."/>
            <person name="Del Rio T.G."/>
            <person name="Nolan M."/>
            <person name="Tice H."/>
            <person name="Cheng J.F."/>
            <person name="Pitluck S."/>
            <person name="Liolios K."/>
            <person name="Pagani I."/>
            <person name="Ivanova N."/>
            <person name="Mavromatis K."/>
            <person name="Pati A."/>
            <person name="Tapia R."/>
            <person name="Han C."/>
            <person name="Goodwin L."/>
            <person name="Chen A."/>
            <person name="Palaniappan K."/>
            <person name="Land M."/>
            <person name="Hauser L."/>
            <person name="Chang Y.J."/>
            <person name="Jeffries C.D."/>
            <person name="Rohde M."/>
            <person name="Goker M."/>
            <person name="Tindall B.J."/>
            <person name="Detter J.C."/>
            <person name="Woyke T."/>
            <person name="Bristow J."/>
            <person name="Eisen J.A."/>
            <person name="Markowitz V."/>
            <person name="Hugenholtz P."/>
            <person name="Klenk H.P."/>
            <person name="Kyrpides N.C."/>
        </authorList>
    </citation>
    <scope>NUCLEOTIDE SEQUENCE [LARGE SCALE GENOMIC DNA]</scope>
    <source>
        <strain evidence="4">DSM 17132 / JCM 16389 / KACC 11308 / NBRC 106382 / 4M15</strain>
    </source>
</reference>
<evidence type="ECO:0000259" key="2">
    <source>
        <dbReference type="Pfam" id="PF19573"/>
    </source>
</evidence>
<organism evidence="3 4">
    <name type="scientific">Leadbetterella byssophila (strain DSM 17132 / JCM 16389 / KACC 11308 / NBRC 106382 / 4M15)</name>
    <dbReference type="NCBI Taxonomy" id="649349"/>
    <lineage>
        <taxon>Bacteria</taxon>
        <taxon>Pseudomonadati</taxon>
        <taxon>Bacteroidota</taxon>
        <taxon>Cytophagia</taxon>
        <taxon>Cytophagales</taxon>
        <taxon>Leadbetterellaceae</taxon>
        <taxon>Leadbetterella</taxon>
    </lineage>
</organism>
<reference key="1">
    <citation type="submission" date="2010-11" db="EMBL/GenBank/DDBJ databases">
        <title>The complete genome of Leadbetterella byssophila DSM 17132.</title>
        <authorList>
            <consortium name="US DOE Joint Genome Institute (JGI-PGF)"/>
            <person name="Lucas S."/>
            <person name="Copeland A."/>
            <person name="Lapidus A."/>
            <person name="Glavina del Rio T."/>
            <person name="Dalin E."/>
            <person name="Tice H."/>
            <person name="Bruce D."/>
            <person name="Goodwin L."/>
            <person name="Pitluck S."/>
            <person name="Kyrpides N."/>
            <person name="Mavromatis K."/>
            <person name="Ivanova N."/>
            <person name="Teshima H."/>
            <person name="Brettin T."/>
            <person name="Detter J.C."/>
            <person name="Han C."/>
            <person name="Tapia R."/>
            <person name="Land M."/>
            <person name="Hauser L."/>
            <person name="Markowitz V."/>
            <person name="Cheng J.-F."/>
            <person name="Hugenholtz P."/>
            <person name="Woyke T."/>
            <person name="Wu D."/>
            <person name="Tindall B."/>
            <person name="Pomrenke H.G."/>
            <person name="Brambilla E."/>
            <person name="Klenk H.-P."/>
            <person name="Eisen J.A."/>
        </authorList>
    </citation>
    <scope>NUCLEOTIDE SEQUENCE [LARGE SCALE GENOMIC DNA]</scope>
    <source>
        <strain>DSM 17132</strain>
    </source>
</reference>
<evidence type="ECO:0000313" key="4">
    <source>
        <dbReference type="Proteomes" id="UP000007435"/>
    </source>
</evidence>
<dbReference type="HOGENOM" id="CLU_071588_2_0_10"/>
<protein>
    <recommendedName>
        <fullName evidence="2">DUF6089 domain-containing protein</fullName>
    </recommendedName>
</protein>
<dbReference type="RefSeq" id="WP_013409849.1">
    <property type="nucleotide sequence ID" value="NC_014655.1"/>
</dbReference>
<accession>E4RV84</accession>
<evidence type="ECO:0000313" key="3">
    <source>
        <dbReference type="EMBL" id="ADQ18822.1"/>
    </source>
</evidence>
<feature type="chain" id="PRO_5003188175" description="DUF6089 domain-containing protein" evidence="1">
    <location>
        <begin position="21"/>
        <end position="247"/>
    </location>
</feature>
<dbReference type="Pfam" id="PF19573">
    <property type="entry name" value="DUF6089"/>
    <property type="match status" value="1"/>
</dbReference>
<keyword evidence="4" id="KW-1185">Reference proteome</keyword>
<dbReference type="KEGG" id="lby:Lbys_3161"/>
<dbReference type="eggNOG" id="COG3637">
    <property type="taxonomic scope" value="Bacteria"/>
</dbReference>
<dbReference type="EMBL" id="CP002305">
    <property type="protein sequence ID" value="ADQ18822.1"/>
    <property type="molecule type" value="Genomic_DNA"/>
</dbReference>
<dbReference type="Proteomes" id="UP000007435">
    <property type="component" value="Chromosome"/>
</dbReference>
<feature type="signal peptide" evidence="1">
    <location>
        <begin position="1"/>
        <end position="20"/>
    </location>
</feature>
<dbReference type="InterPro" id="IPR011250">
    <property type="entry name" value="OMP/PagP_B-barrel"/>
</dbReference>
<dbReference type="SUPFAM" id="SSF56925">
    <property type="entry name" value="OMPA-like"/>
    <property type="match status" value="1"/>
</dbReference>
<evidence type="ECO:0000256" key="1">
    <source>
        <dbReference type="SAM" id="SignalP"/>
    </source>
</evidence>
<name>E4RV84_LEAB4</name>
<sequence length="247" mass="28138">MSSFRSIILLFTVSPLFCFAQKVEYGAGLGPTFYKGDLHPRFNVINPGAAGDIMLRYNFNRIVSARANFMMGLVVGDDSKSTDPFQKERDFKFRNVVMDYLVQLEYNFLNFRTHDGRYEHDWTPYLFGGVGQAQILQKKLNFQGAPIDKAGSGSDNILVYGIGFKKVLSSRWNLSGEFSTRTFLNKKNGAMFDGVDGSTLNNSYSPPRQFFFGNTQQNDKYFHASFTLSYLIYRVNCNTPGKKFSFF</sequence>
<dbReference type="STRING" id="649349.Lbys_3161"/>
<proteinExistence type="predicted"/>
<dbReference type="OrthoDB" id="654178at2"/>